<dbReference type="InterPro" id="IPR051833">
    <property type="entry name" value="TC-DDR_regulator"/>
</dbReference>
<reference evidence="6" key="1">
    <citation type="submission" date="2025-08" db="UniProtKB">
        <authorList>
            <consortium name="RefSeq"/>
        </authorList>
    </citation>
    <scope>IDENTIFICATION</scope>
    <source>
        <tissue evidence="6">Sperm</tissue>
    </source>
</reference>
<evidence type="ECO:0000313" key="6">
    <source>
        <dbReference type="RefSeq" id="XP_032800063.1"/>
    </source>
</evidence>
<feature type="non-terminal residue" evidence="6">
    <location>
        <position position="310"/>
    </location>
</feature>
<feature type="region of interest" description="Disordered" evidence="4">
    <location>
        <begin position="1"/>
        <end position="64"/>
    </location>
</feature>
<sequence length="310" mass="30657">MTSSQGSNAIGQAGMLTSQGSNAIGQQGMSADSRTAYQTARGSPQNDMSQTAYGSVRTGTSHDGKVESQSLLVSMGASLAPNAAAELASHTSALSSHSSAGIMAAAAASGLHISSPALCSTAPAVNTQPVVPEPLYGSHPGVGMSGGLGCGPSPATAFSSSSASSSSASSSSTLGPSQHPALNSSSTASISSSVNSSSSCSSSSSSSAAVSAVNSSLSSAGRQPAAATSGKAPPNLPPGVPPMLPNQYIMGPGGLLPAYPPQIYGYDELQMIQARMPIDYYGMAFTPMLSSREATLPGSSYTGERQPVVR</sequence>
<proteinExistence type="predicted"/>
<accession>A0AAJ7WKN2</accession>
<feature type="compositionally biased region" description="Low complexity" evidence="4">
    <location>
        <begin position="159"/>
        <end position="172"/>
    </location>
</feature>
<keyword evidence="2" id="KW-0963">Cytoplasm</keyword>
<evidence type="ECO:0000256" key="4">
    <source>
        <dbReference type="SAM" id="MobiDB-lite"/>
    </source>
</evidence>
<gene>
    <name evidence="6" type="primary">LOC116937053</name>
</gene>
<comment type="subcellular location">
    <subcellularLocation>
        <location evidence="1">Cytoplasm</location>
    </subcellularLocation>
</comment>
<dbReference type="KEGG" id="pmrn:116937053"/>
<feature type="compositionally biased region" description="Polar residues" evidence="4">
    <location>
        <begin position="1"/>
        <end position="59"/>
    </location>
</feature>
<keyword evidence="5" id="KW-1185">Reference proteome</keyword>
<feature type="region of interest" description="Disordered" evidence="4">
    <location>
        <begin position="154"/>
        <end position="188"/>
    </location>
</feature>
<evidence type="ECO:0000313" key="5">
    <source>
        <dbReference type="Proteomes" id="UP001318040"/>
    </source>
</evidence>
<organism evidence="5 6">
    <name type="scientific">Petromyzon marinus</name>
    <name type="common">Sea lamprey</name>
    <dbReference type="NCBI Taxonomy" id="7757"/>
    <lineage>
        <taxon>Eukaryota</taxon>
        <taxon>Metazoa</taxon>
        <taxon>Chordata</taxon>
        <taxon>Craniata</taxon>
        <taxon>Vertebrata</taxon>
        <taxon>Cyclostomata</taxon>
        <taxon>Hyperoartia</taxon>
        <taxon>Petromyzontiformes</taxon>
        <taxon>Petromyzontidae</taxon>
        <taxon>Petromyzon</taxon>
    </lineage>
</organism>
<dbReference type="GO" id="GO:0005737">
    <property type="term" value="C:cytoplasm"/>
    <property type="evidence" value="ECO:0007669"/>
    <property type="project" value="UniProtKB-SubCell"/>
</dbReference>
<dbReference type="PANTHER" id="PTHR16308:SF13">
    <property type="entry name" value="PROTEIN LINGERER"/>
    <property type="match status" value="1"/>
</dbReference>
<dbReference type="RefSeq" id="XP_032800063.1">
    <property type="nucleotide sequence ID" value="XM_032944172.1"/>
</dbReference>
<evidence type="ECO:0000256" key="2">
    <source>
        <dbReference type="ARBA" id="ARBA00022490"/>
    </source>
</evidence>
<dbReference type="GO" id="GO:0005634">
    <property type="term" value="C:nucleus"/>
    <property type="evidence" value="ECO:0007669"/>
    <property type="project" value="TreeGrafter"/>
</dbReference>
<evidence type="ECO:0000256" key="1">
    <source>
        <dbReference type="ARBA" id="ARBA00004496"/>
    </source>
</evidence>
<feature type="compositionally biased region" description="Polar residues" evidence="4">
    <location>
        <begin position="173"/>
        <end position="182"/>
    </location>
</feature>
<dbReference type="Proteomes" id="UP001318040">
    <property type="component" value="Unplaced"/>
</dbReference>
<protein>
    <submittedName>
        <fullName evidence="6">Ubiquitin-associated protein 2-like</fullName>
    </submittedName>
</protein>
<dbReference type="AlphaFoldDB" id="A0AAJ7WKN2"/>
<evidence type="ECO:0000256" key="3">
    <source>
        <dbReference type="ARBA" id="ARBA00022553"/>
    </source>
</evidence>
<dbReference type="PANTHER" id="PTHR16308">
    <property type="entry name" value="UBIQUITIN ASSOCIATED PROTEIN 2-LIKE/LINGERER"/>
    <property type="match status" value="1"/>
</dbReference>
<keyword evidence="3" id="KW-0597">Phosphoprotein</keyword>
<name>A0AAJ7WKN2_PETMA</name>